<feature type="region of interest" description="Disordered" evidence="1">
    <location>
        <begin position="321"/>
        <end position="345"/>
    </location>
</feature>
<feature type="chain" id="PRO_5025550157" description="Extracellular serine-rich protein" evidence="2">
    <location>
        <begin position="27"/>
        <end position="695"/>
    </location>
</feature>
<dbReference type="InterPro" id="IPR056826">
    <property type="entry name" value="Agd3_CE"/>
</dbReference>
<feature type="domain" description="Agd3 CBM87" evidence="4">
    <location>
        <begin position="39"/>
        <end position="243"/>
    </location>
</feature>
<accession>A0A6A6DID9</accession>
<keyword evidence="7" id="KW-1185">Reference proteome</keyword>
<dbReference type="InterPro" id="IPR011330">
    <property type="entry name" value="Glyco_hydro/deAcase_b/a-brl"/>
</dbReference>
<dbReference type="Proteomes" id="UP000800200">
    <property type="component" value="Unassembled WGS sequence"/>
</dbReference>
<dbReference type="Pfam" id="PF25117">
    <property type="entry name" value="Agd3_C"/>
    <property type="match status" value="1"/>
</dbReference>
<dbReference type="InterPro" id="IPR050788">
    <property type="entry name" value="Yeast_SRP1/TIP1_CWP"/>
</dbReference>
<dbReference type="InterPro" id="IPR056825">
    <property type="entry name" value="Agd3_C"/>
</dbReference>
<evidence type="ECO:0000259" key="4">
    <source>
        <dbReference type="Pfam" id="PF25116"/>
    </source>
</evidence>
<evidence type="ECO:0000313" key="6">
    <source>
        <dbReference type="EMBL" id="KAF2177700.1"/>
    </source>
</evidence>
<evidence type="ECO:0000256" key="2">
    <source>
        <dbReference type="SAM" id="SignalP"/>
    </source>
</evidence>
<evidence type="ECO:0000259" key="5">
    <source>
        <dbReference type="Pfam" id="PF25117"/>
    </source>
</evidence>
<dbReference type="Pfam" id="PF25116">
    <property type="entry name" value="CBM87_Agd3"/>
    <property type="match status" value="1"/>
</dbReference>
<dbReference type="SUPFAM" id="SSF88713">
    <property type="entry name" value="Glycoside hydrolase/deacetylase"/>
    <property type="match status" value="1"/>
</dbReference>
<dbReference type="Gene3D" id="3.20.20.370">
    <property type="entry name" value="Glycoside hydrolase/deacetylase"/>
    <property type="match status" value="1"/>
</dbReference>
<dbReference type="InterPro" id="IPR056827">
    <property type="entry name" value="CBM87_Agd3"/>
</dbReference>
<dbReference type="EMBL" id="ML994685">
    <property type="protein sequence ID" value="KAF2177700.1"/>
    <property type="molecule type" value="Genomic_DNA"/>
</dbReference>
<feature type="domain" description="Agd3 deacetylase" evidence="3">
    <location>
        <begin position="257"/>
        <end position="622"/>
    </location>
</feature>
<reference evidence="6" key="1">
    <citation type="journal article" date="2020" name="Stud. Mycol.">
        <title>101 Dothideomycetes genomes: a test case for predicting lifestyles and emergence of pathogens.</title>
        <authorList>
            <person name="Haridas S."/>
            <person name="Albert R."/>
            <person name="Binder M."/>
            <person name="Bloem J."/>
            <person name="Labutti K."/>
            <person name="Salamov A."/>
            <person name="Andreopoulos B."/>
            <person name="Baker S."/>
            <person name="Barry K."/>
            <person name="Bills G."/>
            <person name="Bluhm B."/>
            <person name="Cannon C."/>
            <person name="Castanera R."/>
            <person name="Culley D."/>
            <person name="Daum C."/>
            <person name="Ezra D."/>
            <person name="Gonzalez J."/>
            <person name="Henrissat B."/>
            <person name="Kuo A."/>
            <person name="Liang C."/>
            <person name="Lipzen A."/>
            <person name="Lutzoni F."/>
            <person name="Magnuson J."/>
            <person name="Mondo S."/>
            <person name="Nolan M."/>
            <person name="Ohm R."/>
            <person name="Pangilinan J."/>
            <person name="Park H.-J."/>
            <person name="Ramirez L."/>
            <person name="Alfaro M."/>
            <person name="Sun H."/>
            <person name="Tritt A."/>
            <person name="Yoshinaga Y."/>
            <person name="Zwiers L.-H."/>
            <person name="Turgeon B."/>
            <person name="Goodwin S."/>
            <person name="Spatafora J."/>
            <person name="Crous P."/>
            <person name="Grigoriev I."/>
        </authorList>
    </citation>
    <scope>NUCLEOTIDE SEQUENCE</scope>
    <source>
        <strain evidence="6">CBS 207.26</strain>
    </source>
</reference>
<dbReference type="OrthoDB" id="2113314at2759"/>
<evidence type="ECO:0000259" key="3">
    <source>
        <dbReference type="Pfam" id="PF25115"/>
    </source>
</evidence>
<protein>
    <recommendedName>
        <fullName evidence="8">Extracellular serine-rich protein</fullName>
    </recommendedName>
</protein>
<dbReference type="Pfam" id="PF25115">
    <property type="entry name" value="Agd3_CE"/>
    <property type="match status" value="1"/>
</dbReference>
<dbReference type="PANTHER" id="PTHR31002">
    <property type="entry name" value="SERIPAUPERIN"/>
    <property type="match status" value="1"/>
</dbReference>
<dbReference type="GO" id="GO:0005975">
    <property type="term" value="P:carbohydrate metabolic process"/>
    <property type="evidence" value="ECO:0007669"/>
    <property type="project" value="InterPro"/>
</dbReference>
<sequence>MALSFFSSIRAYALTALVAFSQGVLSADAAVQAVGGAAISSTILILARDQTSAQNSAFSGLQGYGIPYEVITVPQSGISSLPVLNSSATHGNYGGIVVVSDVSYDYNGSYYSALTRRQWNTLWDYQTQFGVRMVRLDVFPTSDSGVSNLGGNAKDEPVSFTNTTGFPTANLKTNANVSIANVWHTPAKIVNSSMTWEVARFGNVGSAAVIHQIGARQQMAWFMPFALDWSGTANYLQHSWIHWLTRGLYVGFRRIYFNTQVDDMFLETPLYRPQGQSYRCKPDDLSLHVDWQTQMNAKMPKGSEYFIEIGHNGNGDIEAATDTSEGSRTCSPASGIEYPDQTDGPPDYRKEMGTGTDLWPATPTKYSWSLACAEIDELQNWFADESNRDSFAHVSHTFTHEDLTNATYADAAREISFNQAWLKQVGLDAAQRFSPKGIIPPAITGLFNGDAIKAWLENGIVNVVGDNTRPRLANQQNKFWPLNTTAEDNGWAGINIVPRWATVIYYNCDLPACTLQEWIDTSGGKGTFNDLMNDAKNTAMRNFLGLHWDAYMFHQANMRVNDVPQTTVNGKKGQYSLLMTWVEVVATEMMRLTTWPFKTLKHDDLAQAFLNRQTRDQCRPSMTYNVSKDGKSIESVTAYTAGGNKCGTTIPITVPSAVSSTTGATKEQLGTDPLTLWVTMSGSSRTYTFSKAIPL</sequence>
<feature type="domain" description="Agd3 C-terminal" evidence="5">
    <location>
        <begin position="624"/>
        <end position="693"/>
    </location>
</feature>
<keyword evidence="2" id="KW-0732">Signal</keyword>
<dbReference type="AlphaFoldDB" id="A0A6A6DID9"/>
<evidence type="ECO:0000313" key="7">
    <source>
        <dbReference type="Proteomes" id="UP000800200"/>
    </source>
</evidence>
<organism evidence="6 7">
    <name type="scientific">Zopfia rhizophila CBS 207.26</name>
    <dbReference type="NCBI Taxonomy" id="1314779"/>
    <lineage>
        <taxon>Eukaryota</taxon>
        <taxon>Fungi</taxon>
        <taxon>Dikarya</taxon>
        <taxon>Ascomycota</taxon>
        <taxon>Pezizomycotina</taxon>
        <taxon>Dothideomycetes</taxon>
        <taxon>Dothideomycetes incertae sedis</taxon>
        <taxon>Zopfiaceae</taxon>
        <taxon>Zopfia</taxon>
    </lineage>
</organism>
<feature type="compositionally biased region" description="Polar residues" evidence="1">
    <location>
        <begin position="321"/>
        <end position="332"/>
    </location>
</feature>
<proteinExistence type="predicted"/>
<name>A0A6A6DID9_9PEZI</name>
<evidence type="ECO:0000256" key="1">
    <source>
        <dbReference type="SAM" id="MobiDB-lite"/>
    </source>
</evidence>
<feature type="signal peptide" evidence="2">
    <location>
        <begin position="1"/>
        <end position="26"/>
    </location>
</feature>
<evidence type="ECO:0008006" key="8">
    <source>
        <dbReference type="Google" id="ProtNLM"/>
    </source>
</evidence>
<gene>
    <name evidence="6" type="ORF">K469DRAFT_742439</name>
</gene>
<dbReference type="PANTHER" id="PTHR31002:SF34">
    <property type="entry name" value="CELL WALL PROTEIN CWP1-RELATED"/>
    <property type="match status" value="1"/>
</dbReference>